<dbReference type="AlphaFoldDB" id="B0PAD0"/>
<reference evidence="1" key="2">
    <citation type="submission" date="2013-09" db="EMBL/GenBank/DDBJ databases">
        <title>Draft genome sequence of Anaerotruncus colihominis(DSM 17241).</title>
        <authorList>
            <person name="Sudarsanam P."/>
            <person name="Ley R."/>
            <person name="Guruge J."/>
            <person name="Turnbaugh P.J."/>
            <person name="Mahowald M."/>
            <person name="Liep D."/>
            <person name="Gordon J."/>
        </authorList>
    </citation>
    <scope>NUCLEOTIDE SEQUENCE</scope>
    <source>
        <strain evidence="1">DSM 17241</strain>
    </source>
</reference>
<protein>
    <submittedName>
        <fullName evidence="1">Uncharacterized protein</fullName>
    </submittedName>
</protein>
<dbReference type="HOGENOM" id="CLU_3094892_0_0_9"/>
<dbReference type="Proteomes" id="UP000003803">
    <property type="component" value="Unassembled WGS sequence"/>
</dbReference>
<name>B0PAD0_9FIRM</name>
<dbReference type="EMBL" id="ABGD02000013">
    <property type="protein sequence ID" value="EDS11521.1"/>
    <property type="molecule type" value="Genomic_DNA"/>
</dbReference>
<comment type="caution">
    <text evidence="1">The sequence shown here is derived from an EMBL/GenBank/DDBJ whole genome shotgun (WGS) entry which is preliminary data.</text>
</comment>
<evidence type="ECO:0000313" key="2">
    <source>
        <dbReference type="Proteomes" id="UP000003803"/>
    </source>
</evidence>
<keyword evidence="2" id="KW-1185">Reference proteome</keyword>
<proteinExistence type="predicted"/>
<gene>
    <name evidence="1" type="ORF">ANACOL_01727</name>
</gene>
<reference evidence="1" key="1">
    <citation type="submission" date="2007-11" db="EMBL/GenBank/DDBJ databases">
        <authorList>
            <person name="Fulton L."/>
            <person name="Clifton S."/>
            <person name="Fulton B."/>
            <person name="Xu J."/>
            <person name="Minx P."/>
            <person name="Pepin K.H."/>
            <person name="Johnson M."/>
            <person name="Thiruvilangam P."/>
            <person name="Bhonagiri V."/>
            <person name="Nash W.E."/>
            <person name="Mardis E.R."/>
            <person name="Wilson R.K."/>
        </authorList>
    </citation>
    <scope>NUCLEOTIDE SEQUENCE [LARGE SCALE GENOMIC DNA]</scope>
    <source>
        <strain evidence="1">DSM 17241</strain>
    </source>
</reference>
<accession>B0PAD0</accession>
<organism evidence="1 2">
    <name type="scientific">Anaerotruncus colihominis DSM 17241</name>
    <dbReference type="NCBI Taxonomy" id="445972"/>
    <lineage>
        <taxon>Bacteria</taxon>
        <taxon>Bacillati</taxon>
        <taxon>Bacillota</taxon>
        <taxon>Clostridia</taxon>
        <taxon>Eubacteriales</taxon>
        <taxon>Oscillospiraceae</taxon>
        <taxon>Anaerotruncus</taxon>
    </lineage>
</organism>
<evidence type="ECO:0000313" key="1">
    <source>
        <dbReference type="EMBL" id="EDS11521.1"/>
    </source>
</evidence>
<sequence length="51" mass="5735">MHILFSSFPEPCRAAAAPSFCFRSGCCELTAALQHEILYLISAQKARFRPF</sequence>